<dbReference type="GO" id="GO:0003964">
    <property type="term" value="F:RNA-directed DNA polymerase activity"/>
    <property type="evidence" value="ECO:0007669"/>
    <property type="project" value="UniProtKB-KW"/>
</dbReference>
<feature type="non-terminal residue" evidence="1">
    <location>
        <position position="164"/>
    </location>
</feature>
<dbReference type="EMBL" id="BKCJ011307679">
    <property type="protein sequence ID" value="GFD18471.1"/>
    <property type="molecule type" value="Genomic_DNA"/>
</dbReference>
<keyword evidence="1" id="KW-0548">Nucleotidyltransferase</keyword>
<dbReference type="AlphaFoldDB" id="A0A699U916"/>
<reference evidence="1" key="1">
    <citation type="journal article" date="2019" name="Sci. Rep.">
        <title>Draft genome of Tanacetum cinerariifolium, the natural source of mosquito coil.</title>
        <authorList>
            <person name="Yamashiro T."/>
            <person name="Shiraishi A."/>
            <person name="Satake H."/>
            <person name="Nakayama K."/>
        </authorList>
    </citation>
    <scope>NUCLEOTIDE SEQUENCE</scope>
</reference>
<comment type="caution">
    <text evidence="1">The sequence shown here is derived from an EMBL/GenBank/DDBJ whole genome shotgun (WGS) entry which is preliminary data.</text>
</comment>
<keyword evidence="1" id="KW-0808">Transferase</keyword>
<sequence>MKAVTTRSGLAYEGPSIPTHYPLKKVDERDTKEITDKEHSNYQGSTAYIQPLIVPISIPELDVPRTQPKHTISYPFRLNDKMLCEKSMNQMEKFFQIFHDLHFDISFADALLLIPKFASTIKSLLTNKDKLFELVKVPLSENYSAMLLKKLPGKLGDPGKFLIP</sequence>
<protein>
    <submittedName>
        <fullName evidence="1">Reverse transcriptase domain-containing protein</fullName>
    </submittedName>
</protein>
<proteinExistence type="predicted"/>
<keyword evidence="1" id="KW-0695">RNA-directed DNA polymerase</keyword>
<name>A0A699U916_TANCI</name>
<gene>
    <name evidence="1" type="ORF">Tci_890440</name>
</gene>
<organism evidence="1">
    <name type="scientific">Tanacetum cinerariifolium</name>
    <name type="common">Dalmatian daisy</name>
    <name type="synonym">Chrysanthemum cinerariifolium</name>
    <dbReference type="NCBI Taxonomy" id="118510"/>
    <lineage>
        <taxon>Eukaryota</taxon>
        <taxon>Viridiplantae</taxon>
        <taxon>Streptophyta</taxon>
        <taxon>Embryophyta</taxon>
        <taxon>Tracheophyta</taxon>
        <taxon>Spermatophyta</taxon>
        <taxon>Magnoliopsida</taxon>
        <taxon>eudicotyledons</taxon>
        <taxon>Gunneridae</taxon>
        <taxon>Pentapetalae</taxon>
        <taxon>asterids</taxon>
        <taxon>campanulids</taxon>
        <taxon>Asterales</taxon>
        <taxon>Asteraceae</taxon>
        <taxon>Asteroideae</taxon>
        <taxon>Anthemideae</taxon>
        <taxon>Anthemidinae</taxon>
        <taxon>Tanacetum</taxon>
    </lineage>
</organism>
<accession>A0A699U916</accession>
<evidence type="ECO:0000313" key="1">
    <source>
        <dbReference type="EMBL" id="GFD18471.1"/>
    </source>
</evidence>